<keyword evidence="5" id="KW-1185">Reference proteome</keyword>
<protein>
    <recommendedName>
        <fullName evidence="3">BRICHOS domain-containing protein</fullName>
    </recommendedName>
</protein>
<evidence type="ECO:0000313" key="5">
    <source>
        <dbReference type="Proteomes" id="UP001178461"/>
    </source>
</evidence>
<gene>
    <name evidence="4" type="ORF">PODLI_1B011580</name>
</gene>
<dbReference type="Gene3D" id="3.30.390.150">
    <property type="match status" value="1"/>
</dbReference>
<dbReference type="Pfam" id="PF04089">
    <property type="entry name" value="BRICHOS"/>
    <property type="match status" value="1"/>
</dbReference>
<feature type="transmembrane region" description="Helical" evidence="2">
    <location>
        <begin position="28"/>
        <end position="52"/>
    </location>
</feature>
<name>A0AA35PNV4_9SAUR</name>
<dbReference type="PANTHER" id="PTHR16483">
    <property type="entry name" value="GASTROKINE 1"/>
    <property type="match status" value="1"/>
</dbReference>
<feature type="domain" description="BRICHOS" evidence="3">
    <location>
        <begin position="94"/>
        <end position="191"/>
    </location>
</feature>
<evidence type="ECO:0000256" key="2">
    <source>
        <dbReference type="SAM" id="Phobius"/>
    </source>
</evidence>
<evidence type="ECO:0000313" key="4">
    <source>
        <dbReference type="EMBL" id="CAI5792428.1"/>
    </source>
</evidence>
<evidence type="ECO:0000259" key="3">
    <source>
        <dbReference type="PROSITE" id="PS50869"/>
    </source>
</evidence>
<keyword evidence="1" id="KW-1015">Disulfide bond</keyword>
<dbReference type="EMBL" id="OX395139">
    <property type="protein sequence ID" value="CAI5792428.1"/>
    <property type="molecule type" value="Genomic_DNA"/>
</dbReference>
<dbReference type="InterPro" id="IPR051772">
    <property type="entry name" value="Gastrokine"/>
</dbReference>
<dbReference type="SMART" id="SM01039">
    <property type="entry name" value="BRICHOS"/>
    <property type="match status" value="1"/>
</dbReference>
<organism evidence="4 5">
    <name type="scientific">Podarcis lilfordi</name>
    <name type="common">Lilford's wall lizard</name>
    <dbReference type="NCBI Taxonomy" id="74358"/>
    <lineage>
        <taxon>Eukaryota</taxon>
        <taxon>Metazoa</taxon>
        <taxon>Chordata</taxon>
        <taxon>Craniata</taxon>
        <taxon>Vertebrata</taxon>
        <taxon>Euteleostomi</taxon>
        <taxon>Lepidosauria</taxon>
        <taxon>Squamata</taxon>
        <taxon>Bifurcata</taxon>
        <taxon>Unidentata</taxon>
        <taxon>Episquamata</taxon>
        <taxon>Laterata</taxon>
        <taxon>Lacertibaenia</taxon>
        <taxon>Lacertidae</taxon>
        <taxon>Podarcis</taxon>
    </lineage>
</organism>
<keyword evidence="2" id="KW-1133">Transmembrane helix</keyword>
<evidence type="ECO:0000256" key="1">
    <source>
        <dbReference type="ARBA" id="ARBA00023157"/>
    </source>
</evidence>
<keyword evidence="2" id="KW-0472">Membrane</keyword>
<keyword evidence="2" id="KW-0812">Transmembrane</keyword>
<dbReference type="Proteomes" id="UP001178461">
    <property type="component" value="Chromosome 14"/>
</dbReference>
<sequence>MEEQTVAHITPCPERALPAESKSPSRTFWVVLSVILICGIICIAVAATLSFAKTSPKPLLQVVRLNFQNRPGSRMNQSAFMDKSKNTVTYCITSPSNQTTSVLFDNKNGYVCYKPSEQNNCYLRMMDDRDRDTVQMSFNLSEHRVDQLPLPNDRTQYYREFLGIVPGRQVRPEEAGEAVRSLCGQAPIYWVKKKDGPPKQRLIYLCIDICFPNNICVSICFYYLPE</sequence>
<dbReference type="InterPro" id="IPR007084">
    <property type="entry name" value="BRICHOS_dom"/>
</dbReference>
<proteinExistence type="predicted"/>
<dbReference type="AlphaFoldDB" id="A0AA35PNV4"/>
<dbReference type="PROSITE" id="PS50869">
    <property type="entry name" value="BRICHOS"/>
    <property type="match status" value="1"/>
</dbReference>
<reference evidence="4" key="1">
    <citation type="submission" date="2022-12" db="EMBL/GenBank/DDBJ databases">
        <authorList>
            <person name="Alioto T."/>
            <person name="Alioto T."/>
            <person name="Gomez Garrido J."/>
        </authorList>
    </citation>
    <scope>NUCLEOTIDE SEQUENCE</scope>
</reference>
<accession>A0AA35PNV4</accession>